<keyword evidence="1" id="KW-0488">Methylation</keyword>
<dbReference type="CDD" id="cd00130">
    <property type="entry name" value="PAS"/>
    <property type="match status" value="1"/>
</dbReference>
<dbReference type="CDD" id="cd11386">
    <property type="entry name" value="MCP_signal"/>
    <property type="match status" value="1"/>
</dbReference>
<evidence type="ECO:0000313" key="6">
    <source>
        <dbReference type="EMBL" id="MFG6461183.1"/>
    </source>
</evidence>
<dbReference type="NCBIfam" id="TIGR00229">
    <property type="entry name" value="sensory_box"/>
    <property type="match status" value="1"/>
</dbReference>
<name>A0ABW7GGW2_9BURK</name>
<dbReference type="InterPro" id="IPR035965">
    <property type="entry name" value="PAS-like_dom_sf"/>
</dbReference>
<organism evidence="6 7">
    <name type="scientific">Pelomonas lactea</name>
    <dbReference type="NCBI Taxonomy" id="3299030"/>
    <lineage>
        <taxon>Bacteria</taxon>
        <taxon>Pseudomonadati</taxon>
        <taxon>Pseudomonadota</taxon>
        <taxon>Betaproteobacteria</taxon>
        <taxon>Burkholderiales</taxon>
        <taxon>Sphaerotilaceae</taxon>
        <taxon>Roseateles</taxon>
    </lineage>
</organism>
<comment type="similarity">
    <text evidence="2">Belongs to the methyl-accepting chemotaxis (MCP) protein family.</text>
</comment>
<dbReference type="Gene3D" id="3.30.450.20">
    <property type="entry name" value="PAS domain"/>
    <property type="match status" value="1"/>
</dbReference>
<feature type="domain" description="PAS" evidence="5">
    <location>
        <begin position="24"/>
        <end position="75"/>
    </location>
</feature>
<dbReference type="Gene3D" id="1.10.287.950">
    <property type="entry name" value="Methyl-accepting chemotaxis protein"/>
    <property type="match status" value="1"/>
</dbReference>
<evidence type="ECO:0000256" key="2">
    <source>
        <dbReference type="ARBA" id="ARBA00029447"/>
    </source>
</evidence>
<dbReference type="Pfam" id="PF00015">
    <property type="entry name" value="MCPsignal"/>
    <property type="match status" value="1"/>
</dbReference>
<accession>A0ABW7GGW2</accession>
<reference evidence="6 7" key="1">
    <citation type="submission" date="2024-08" db="EMBL/GenBank/DDBJ databases">
        <authorList>
            <person name="Lu H."/>
        </authorList>
    </citation>
    <scope>NUCLEOTIDE SEQUENCE [LARGE SCALE GENOMIC DNA]</scope>
    <source>
        <strain evidence="6 7">DXS20W</strain>
    </source>
</reference>
<dbReference type="InterPro" id="IPR051310">
    <property type="entry name" value="MCP_chemotaxis"/>
</dbReference>
<feature type="domain" description="Methyl-accepting transducer" evidence="4">
    <location>
        <begin position="268"/>
        <end position="497"/>
    </location>
</feature>
<dbReference type="SUPFAM" id="SSF58104">
    <property type="entry name" value="Methyl-accepting chemotaxis protein (MCP) signaling domain"/>
    <property type="match status" value="1"/>
</dbReference>
<dbReference type="EMBL" id="JBIGHX010000002">
    <property type="protein sequence ID" value="MFG6461183.1"/>
    <property type="molecule type" value="Genomic_DNA"/>
</dbReference>
<proteinExistence type="inferred from homology"/>
<evidence type="ECO:0000259" key="5">
    <source>
        <dbReference type="PROSITE" id="PS50112"/>
    </source>
</evidence>
<evidence type="ECO:0000256" key="3">
    <source>
        <dbReference type="PROSITE-ProRule" id="PRU00284"/>
    </source>
</evidence>
<dbReference type="RefSeq" id="WP_394510044.1">
    <property type="nucleotide sequence ID" value="NZ_JBIGHX010000002.1"/>
</dbReference>
<evidence type="ECO:0000259" key="4">
    <source>
        <dbReference type="PROSITE" id="PS50111"/>
    </source>
</evidence>
<dbReference type="PRINTS" id="PR00260">
    <property type="entry name" value="CHEMTRNSDUCR"/>
</dbReference>
<dbReference type="SMART" id="SM00283">
    <property type="entry name" value="MA"/>
    <property type="match status" value="1"/>
</dbReference>
<dbReference type="InterPro" id="IPR004090">
    <property type="entry name" value="Chemotax_Me-accpt_rcpt"/>
</dbReference>
<dbReference type="Pfam" id="PF08447">
    <property type="entry name" value="PAS_3"/>
    <property type="match status" value="1"/>
</dbReference>
<dbReference type="Proteomes" id="UP001606302">
    <property type="component" value="Unassembled WGS sequence"/>
</dbReference>
<evidence type="ECO:0000313" key="7">
    <source>
        <dbReference type="Proteomes" id="UP001606302"/>
    </source>
</evidence>
<gene>
    <name evidence="6" type="ORF">ACG04Q_06320</name>
</gene>
<dbReference type="PROSITE" id="PS50111">
    <property type="entry name" value="CHEMOTAXIS_TRANSDUC_2"/>
    <property type="match status" value="1"/>
</dbReference>
<keyword evidence="7" id="KW-1185">Reference proteome</keyword>
<dbReference type="InterPro" id="IPR013655">
    <property type="entry name" value="PAS_fold_3"/>
</dbReference>
<dbReference type="PANTHER" id="PTHR43531:SF14">
    <property type="entry name" value="METHYL-ACCEPTING CHEMOTAXIS PROTEIN I-RELATED"/>
    <property type="match status" value="1"/>
</dbReference>
<sequence length="533" mass="56836">MRHQAVTHREIPFPTGRALVSTTDLKGRILHANAAFVDLSGYTLEELLGQPHNILRHPDMPEEAFRDLWATIADGQPWSGVVKNRSKNGDHYWVYANVTPLLDGGRPVAYLSVRTQPTRAQIEQAEALYALMRAEKADGRLRHRLSAGRLMRPGLAGGVQRLRRRLPWLGGMPAPLLAAAASVTAFAAAGSWAAGSVALAAAGVTAFVQHARLRGMLRATEGFANALAAGDLSTTLRTSGHLLTRRLESALAQVSVNLCAMVTDTRHEIDRIRRVSDEIAQGNQDLAQRTESQAASLQQTAASVEQIAATVRDTSEHAGNASGVAGQLHEVSSNSASVVHSVTDTMGGIAASSGRIGEIVQLIDNIAFQTNLLALNAAVEAARAGEHGKGFAVVAGEVRALALRSSTAAREIKTLIDDSTRRVRDGEAQTRTARESIDATLAQVRAFTGLISHIDDGARAQLQGVSEVNGAMHALDGITQQNAGLVEQLARAAAQMQHDTEQVAAALHVFRLAANEERSLPDAVELRRAARRA</sequence>
<dbReference type="InterPro" id="IPR000014">
    <property type="entry name" value="PAS"/>
</dbReference>
<dbReference type="InterPro" id="IPR004089">
    <property type="entry name" value="MCPsignal_dom"/>
</dbReference>
<dbReference type="SMART" id="SM00091">
    <property type="entry name" value="PAS"/>
    <property type="match status" value="1"/>
</dbReference>
<dbReference type="SUPFAM" id="SSF55785">
    <property type="entry name" value="PYP-like sensor domain (PAS domain)"/>
    <property type="match status" value="1"/>
</dbReference>
<evidence type="ECO:0000256" key="1">
    <source>
        <dbReference type="ARBA" id="ARBA00022481"/>
    </source>
</evidence>
<dbReference type="PANTHER" id="PTHR43531">
    <property type="entry name" value="PROTEIN ICFG"/>
    <property type="match status" value="1"/>
</dbReference>
<comment type="caution">
    <text evidence="6">The sequence shown here is derived from an EMBL/GenBank/DDBJ whole genome shotgun (WGS) entry which is preliminary data.</text>
</comment>
<keyword evidence="3" id="KW-0807">Transducer</keyword>
<dbReference type="PROSITE" id="PS50112">
    <property type="entry name" value="PAS"/>
    <property type="match status" value="1"/>
</dbReference>
<protein>
    <submittedName>
        <fullName evidence="6">PAS domain-containing methyl-accepting chemotaxis protein</fullName>
    </submittedName>
</protein>